<dbReference type="EMBL" id="JALLPJ020000627">
    <property type="protein sequence ID" value="KAL3787033.1"/>
    <property type="molecule type" value="Genomic_DNA"/>
</dbReference>
<comment type="caution">
    <text evidence="1">The sequence shown here is derived from an EMBL/GenBank/DDBJ whole genome shotgun (WGS) entry which is preliminary data.</text>
</comment>
<dbReference type="Proteomes" id="UP001530400">
    <property type="component" value="Unassembled WGS sequence"/>
</dbReference>
<accession>A0ABD3PG42</accession>
<evidence type="ECO:0000313" key="2">
    <source>
        <dbReference type="Proteomes" id="UP001530400"/>
    </source>
</evidence>
<gene>
    <name evidence="1" type="ORF">ACHAWO_003666</name>
</gene>
<sequence length="149" mass="16752">MTQGMNKCWLYLLPYSSASVLSLSEQELASSAAMLEEDRLGRAADIIAGASTCTCIVPQEEGGVEKVFDFGLARHLQLDLFLTWKDNGRYKAQWFDCPRSNHCRQMPSSQERAARNHNTLSSCVYHGRRPSKSLPFHIPPHKSNSLSCY</sequence>
<evidence type="ECO:0000313" key="1">
    <source>
        <dbReference type="EMBL" id="KAL3787033.1"/>
    </source>
</evidence>
<dbReference type="AlphaFoldDB" id="A0ABD3PG42"/>
<reference evidence="1 2" key="1">
    <citation type="submission" date="2024-10" db="EMBL/GenBank/DDBJ databases">
        <title>Updated reference genomes for cyclostephanoid diatoms.</title>
        <authorList>
            <person name="Roberts W.R."/>
            <person name="Alverson A.J."/>
        </authorList>
    </citation>
    <scope>NUCLEOTIDE SEQUENCE [LARGE SCALE GENOMIC DNA]</scope>
    <source>
        <strain evidence="1 2">AJA010-31</strain>
    </source>
</reference>
<keyword evidence="2" id="KW-1185">Reference proteome</keyword>
<protein>
    <submittedName>
        <fullName evidence="1">Uncharacterized protein</fullName>
    </submittedName>
</protein>
<proteinExistence type="predicted"/>
<organism evidence="1 2">
    <name type="scientific">Cyclotella atomus</name>
    <dbReference type="NCBI Taxonomy" id="382360"/>
    <lineage>
        <taxon>Eukaryota</taxon>
        <taxon>Sar</taxon>
        <taxon>Stramenopiles</taxon>
        <taxon>Ochrophyta</taxon>
        <taxon>Bacillariophyta</taxon>
        <taxon>Coscinodiscophyceae</taxon>
        <taxon>Thalassiosirophycidae</taxon>
        <taxon>Stephanodiscales</taxon>
        <taxon>Stephanodiscaceae</taxon>
        <taxon>Cyclotella</taxon>
    </lineage>
</organism>
<name>A0ABD3PG42_9STRA</name>